<accession>A0A1A9UY72</accession>
<evidence type="ECO:0000256" key="1">
    <source>
        <dbReference type="SAM" id="MobiDB-lite"/>
    </source>
</evidence>
<feature type="region of interest" description="Disordered" evidence="1">
    <location>
        <begin position="144"/>
        <end position="166"/>
    </location>
</feature>
<evidence type="ECO:0000313" key="2">
    <source>
        <dbReference type="EnsemblMetazoa" id="GAUT019581-PA"/>
    </source>
</evidence>
<evidence type="ECO:0000313" key="3">
    <source>
        <dbReference type="Proteomes" id="UP000078200"/>
    </source>
</evidence>
<dbReference type="EnsemblMetazoa" id="GAUT019581-RA">
    <property type="protein sequence ID" value="GAUT019581-PA"/>
    <property type="gene ID" value="GAUT019581"/>
</dbReference>
<reference evidence="2" key="1">
    <citation type="submission" date="2020-05" db="UniProtKB">
        <authorList>
            <consortium name="EnsemblMetazoa"/>
        </authorList>
    </citation>
    <scope>IDENTIFICATION</scope>
    <source>
        <strain evidence="2">TTRI</strain>
    </source>
</reference>
<dbReference type="Proteomes" id="UP000078200">
    <property type="component" value="Unassembled WGS sequence"/>
</dbReference>
<protein>
    <submittedName>
        <fullName evidence="2">Uncharacterized protein</fullName>
    </submittedName>
</protein>
<dbReference type="AlphaFoldDB" id="A0A1A9UY72"/>
<proteinExistence type="predicted"/>
<sequence length="291" mass="32702">MELNVDAAMNMSLDDYIAIKKNLKRCATTPLKSSVYGSNCGRPKNNIDNGEDDDDVIMLDDTPEQFVVPSTSNVSTDVWKGSGSAIKYLDCIDLTEDLRGKIKSNGTSGIQNHLEAPNTSSKRIYGMPILLPSRFGKSQIEQNYNSLPCNNRNNSKRSRRRRRNGRRIIKKIKNIRMKIDNRGNSNNGSLSRSKLFSNLTKRAVTDLWNNSNNNNRKLASQLLEFLQNSAESCTHKPCYDMKIQKDIHDIQKKPLQYYIPGGTLVTEDGVGVDNCKITPNCSGVSLNYRFA</sequence>
<keyword evidence="3" id="KW-1185">Reference proteome</keyword>
<feature type="compositionally biased region" description="Basic residues" evidence="1">
    <location>
        <begin position="154"/>
        <end position="166"/>
    </location>
</feature>
<name>A0A1A9UY72_GLOAU</name>
<dbReference type="VEuPathDB" id="VectorBase:GAUT019581"/>
<organism evidence="2 3">
    <name type="scientific">Glossina austeni</name>
    <name type="common">Savannah tsetse fly</name>
    <dbReference type="NCBI Taxonomy" id="7395"/>
    <lineage>
        <taxon>Eukaryota</taxon>
        <taxon>Metazoa</taxon>
        <taxon>Ecdysozoa</taxon>
        <taxon>Arthropoda</taxon>
        <taxon>Hexapoda</taxon>
        <taxon>Insecta</taxon>
        <taxon>Pterygota</taxon>
        <taxon>Neoptera</taxon>
        <taxon>Endopterygota</taxon>
        <taxon>Diptera</taxon>
        <taxon>Brachycera</taxon>
        <taxon>Muscomorpha</taxon>
        <taxon>Hippoboscoidea</taxon>
        <taxon>Glossinidae</taxon>
        <taxon>Glossina</taxon>
    </lineage>
</organism>